<reference evidence="1" key="1">
    <citation type="submission" date="2020-02" db="EMBL/GenBank/DDBJ databases">
        <authorList>
            <person name="Palmer J.M."/>
        </authorList>
    </citation>
    <scope>NUCLEOTIDE SEQUENCE</scope>
    <source>
        <strain evidence="1">EPUS1.4</strain>
        <tissue evidence="1">Thallus</tissue>
    </source>
</reference>
<evidence type="ECO:0000313" key="1">
    <source>
        <dbReference type="EMBL" id="KAF7501975.1"/>
    </source>
</evidence>
<comment type="caution">
    <text evidence="1">The sequence shown here is derived from an EMBL/GenBank/DDBJ whole genome shotgun (WGS) entry which is preliminary data.</text>
</comment>
<accession>A0A8H7A3H2</accession>
<sequence>MADAPPKAVLVINPSSEAVDRREEISERPPPNIRDFDAAMGFAPGMTVVLWNCVDGTTSLRALLTSGRLLAPEMGAERDEVTELSEFANSESGVAPAIPTELLVIVAIDTSVLISIPMDKPSSIMAVDLLNC</sequence>
<organism evidence="1 2">
    <name type="scientific">Endocarpon pusillum</name>
    <dbReference type="NCBI Taxonomy" id="364733"/>
    <lineage>
        <taxon>Eukaryota</taxon>
        <taxon>Fungi</taxon>
        <taxon>Dikarya</taxon>
        <taxon>Ascomycota</taxon>
        <taxon>Pezizomycotina</taxon>
        <taxon>Eurotiomycetes</taxon>
        <taxon>Chaetothyriomycetidae</taxon>
        <taxon>Verrucariales</taxon>
        <taxon>Verrucariaceae</taxon>
        <taxon>Endocarpon</taxon>
    </lineage>
</organism>
<dbReference type="Proteomes" id="UP000606974">
    <property type="component" value="Unassembled WGS sequence"/>
</dbReference>
<proteinExistence type="predicted"/>
<evidence type="ECO:0000313" key="2">
    <source>
        <dbReference type="Proteomes" id="UP000606974"/>
    </source>
</evidence>
<keyword evidence="2" id="KW-1185">Reference proteome</keyword>
<name>A0A8H7A3H2_9EURO</name>
<gene>
    <name evidence="1" type="ORF">GJ744_005847</name>
</gene>
<dbReference type="EMBL" id="JAACFV010002560">
    <property type="protein sequence ID" value="KAF7501975.1"/>
    <property type="molecule type" value="Genomic_DNA"/>
</dbReference>
<protein>
    <submittedName>
        <fullName evidence="1">Uncharacterized protein</fullName>
    </submittedName>
</protein>
<dbReference type="AlphaFoldDB" id="A0A8H7A3H2"/>